<dbReference type="OrthoDB" id="2152248at2759"/>
<keyword evidence="5" id="KW-1185">Reference proteome</keyword>
<feature type="compositionally biased region" description="Polar residues" evidence="3">
    <location>
        <begin position="71"/>
        <end position="82"/>
    </location>
</feature>
<evidence type="ECO:0000256" key="3">
    <source>
        <dbReference type="SAM" id="MobiDB-lite"/>
    </source>
</evidence>
<dbReference type="AlphaFoldDB" id="A8Q568"/>
<organism evidence="4 5">
    <name type="scientific">Malassezia globosa (strain ATCC MYA-4612 / CBS 7966)</name>
    <name type="common">Dandruff-associated fungus</name>
    <dbReference type="NCBI Taxonomy" id="425265"/>
    <lineage>
        <taxon>Eukaryota</taxon>
        <taxon>Fungi</taxon>
        <taxon>Dikarya</taxon>
        <taxon>Basidiomycota</taxon>
        <taxon>Ustilaginomycotina</taxon>
        <taxon>Malasseziomycetes</taxon>
        <taxon>Malasseziales</taxon>
        <taxon>Malasseziaceae</taxon>
        <taxon>Malassezia</taxon>
    </lineage>
</organism>
<dbReference type="RefSeq" id="XP_001730355.1">
    <property type="nucleotide sequence ID" value="XM_001730303.1"/>
</dbReference>
<reference evidence="4 5" key="1">
    <citation type="journal article" date="2007" name="Proc. Natl. Acad. Sci. U.S.A.">
        <title>Dandruff-associated Malassezia genomes reveal convergent and divergent virulence traits shared with plant and human fungal pathogens.</title>
        <authorList>
            <person name="Xu J."/>
            <person name="Saunders C.W."/>
            <person name="Hu P."/>
            <person name="Grant R.A."/>
            <person name="Boekhout T."/>
            <person name="Kuramae E.E."/>
            <person name="Kronstad J.W."/>
            <person name="Deangelis Y.M."/>
            <person name="Reeder N.L."/>
            <person name="Johnstone K.R."/>
            <person name="Leland M."/>
            <person name="Fieno A.M."/>
            <person name="Begley W.M."/>
            <person name="Sun Y."/>
            <person name="Lacey M.P."/>
            <person name="Chaudhary T."/>
            <person name="Keough T."/>
            <person name="Chu L."/>
            <person name="Sears R."/>
            <person name="Yuan B."/>
            <person name="Dawson T.L.Jr."/>
        </authorList>
    </citation>
    <scope>NUCLEOTIDE SEQUENCE [LARGE SCALE GENOMIC DNA]</scope>
    <source>
        <strain evidence="5">ATCC MYA-4612 / CBS 7966</strain>
    </source>
</reference>
<comment type="catalytic activity">
    <reaction evidence="2">
        <text>a monoacylglycerol + H2O = glycerol + a fatty acid + H(+)</text>
        <dbReference type="Rhea" id="RHEA:15245"/>
        <dbReference type="ChEBI" id="CHEBI:15377"/>
        <dbReference type="ChEBI" id="CHEBI:15378"/>
        <dbReference type="ChEBI" id="CHEBI:17408"/>
        <dbReference type="ChEBI" id="CHEBI:17754"/>
        <dbReference type="ChEBI" id="CHEBI:28868"/>
    </reaction>
</comment>
<dbReference type="KEGG" id="mgl:MGL_2737"/>
<dbReference type="EMBL" id="AAYY01000009">
    <property type="protein sequence ID" value="EDP43141.1"/>
    <property type="molecule type" value="Genomic_DNA"/>
</dbReference>
<dbReference type="InterPro" id="IPR029058">
    <property type="entry name" value="AB_hydrolase_fold"/>
</dbReference>
<dbReference type="GeneID" id="5854660"/>
<comment type="caution">
    <text evidence="4">The sequence shown here is derived from an EMBL/GenBank/DDBJ whole genome shotgun (WGS) entry which is preliminary data.</text>
</comment>
<dbReference type="OMA" id="APVTCLW"/>
<evidence type="ECO:0000313" key="5">
    <source>
        <dbReference type="Proteomes" id="UP000008837"/>
    </source>
</evidence>
<name>A8Q568_MALGO</name>
<feature type="region of interest" description="Disordered" evidence="3">
    <location>
        <begin position="1"/>
        <end position="105"/>
    </location>
</feature>
<dbReference type="Gene3D" id="3.40.50.1820">
    <property type="entry name" value="alpha/beta hydrolase"/>
    <property type="match status" value="1"/>
</dbReference>
<protein>
    <recommendedName>
        <fullName evidence="6">AB hydrolase-1 domain-containing protein</fullName>
    </recommendedName>
</protein>
<feature type="compositionally biased region" description="Low complexity" evidence="3">
    <location>
        <begin position="15"/>
        <end position="25"/>
    </location>
</feature>
<dbReference type="PANTHER" id="PTHR47381">
    <property type="entry name" value="ALPHA/BETA-HYDROLASES SUPERFAMILY PROTEIN"/>
    <property type="match status" value="1"/>
</dbReference>
<evidence type="ECO:0000313" key="4">
    <source>
        <dbReference type="EMBL" id="EDP43141.1"/>
    </source>
</evidence>
<comment type="catalytic activity">
    <reaction evidence="1">
        <text>a diacylglycerol + H2O = a monoacylglycerol + a fatty acid + H(+)</text>
        <dbReference type="Rhea" id="RHEA:32731"/>
        <dbReference type="ChEBI" id="CHEBI:15377"/>
        <dbReference type="ChEBI" id="CHEBI:15378"/>
        <dbReference type="ChEBI" id="CHEBI:17408"/>
        <dbReference type="ChEBI" id="CHEBI:18035"/>
        <dbReference type="ChEBI" id="CHEBI:28868"/>
    </reaction>
</comment>
<evidence type="ECO:0000256" key="1">
    <source>
        <dbReference type="ARBA" id="ARBA00047591"/>
    </source>
</evidence>
<dbReference type="Proteomes" id="UP000008837">
    <property type="component" value="Unassembled WGS sequence"/>
</dbReference>
<dbReference type="SUPFAM" id="SSF53474">
    <property type="entry name" value="alpha/beta-Hydrolases"/>
    <property type="match status" value="1"/>
</dbReference>
<accession>A8Q568</accession>
<dbReference type="InParanoid" id="A8Q568"/>
<dbReference type="VEuPathDB" id="FungiDB:MGL_2737"/>
<proteinExistence type="predicted"/>
<dbReference type="PANTHER" id="PTHR47381:SF3">
    <property type="entry name" value="ALPHA_BETA-HYDROLASES SUPERFAMILY PROTEIN"/>
    <property type="match status" value="1"/>
</dbReference>
<evidence type="ECO:0000256" key="2">
    <source>
        <dbReference type="ARBA" id="ARBA00048461"/>
    </source>
</evidence>
<gene>
    <name evidence="4" type="ORF">MGL_2737</name>
</gene>
<feature type="compositionally biased region" description="Polar residues" evidence="3">
    <location>
        <begin position="36"/>
        <end position="49"/>
    </location>
</feature>
<sequence length="401" mass="43937">MFKKLIAKATRDESSSSTGSDSMTSPGFPQVPHGQINHNTTSSGFSQHGQPKPMNQGINTSAPMAHASMGNAATHSHLSMHQSKQHPMWAPPLYAQPTTKHKAPNPSCSTIDVAGLPVNIYGLNHLTPLSAGNVPEVCISIHMHGRTGSAKNEDELVRELWQNTIGERQGLQGTNRVRDFLIATFDQRNHGARMTNKLGQRTWKEGNPMHAVDMYGMIHGTALDVSFLVDMLPAYLFPEGERVVSLFAVTGKSLGGHAAWQVLAHEPRIQVGVPFIGTPDFQKLVAQRTRSSGLENGPPQVPNSLRVLMRQIDPAMQPHSEVTPLNPFFGKKICVCSGEDDKLVRWSFSEEFVKSLVVAPPNSEIARLSLEVFVQPETGHKVTPESMYDNVVIQNFPLTPI</sequence>
<evidence type="ECO:0008006" key="6">
    <source>
        <dbReference type="Google" id="ProtNLM"/>
    </source>
</evidence>